<proteinExistence type="predicted"/>
<evidence type="ECO:0000256" key="1">
    <source>
        <dbReference type="SAM" id="Phobius"/>
    </source>
</evidence>
<protein>
    <submittedName>
        <fullName evidence="2">Uncharacterized protein</fullName>
    </submittedName>
</protein>
<comment type="caution">
    <text evidence="2">The sequence shown here is derived from an EMBL/GenBank/DDBJ whole genome shotgun (WGS) entry which is preliminary data.</text>
</comment>
<keyword evidence="1" id="KW-0812">Transmembrane</keyword>
<name>A0A3S5C156_9PLAT</name>
<accession>A0A3S5C156</accession>
<organism evidence="2 3">
    <name type="scientific">Protopolystoma xenopodis</name>
    <dbReference type="NCBI Taxonomy" id="117903"/>
    <lineage>
        <taxon>Eukaryota</taxon>
        <taxon>Metazoa</taxon>
        <taxon>Spiralia</taxon>
        <taxon>Lophotrochozoa</taxon>
        <taxon>Platyhelminthes</taxon>
        <taxon>Monogenea</taxon>
        <taxon>Polyopisthocotylea</taxon>
        <taxon>Polystomatidea</taxon>
        <taxon>Polystomatidae</taxon>
        <taxon>Protopolystoma</taxon>
    </lineage>
</organism>
<keyword evidence="3" id="KW-1185">Reference proteome</keyword>
<gene>
    <name evidence="2" type="ORF">PXEA_LOCUS22019</name>
</gene>
<dbReference type="Proteomes" id="UP000784294">
    <property type="component" value="Unassembled WGS sequence"/>
</dbReference>
<evidence type="ECO:0000313" key="2">
    <source>
        <dbReference type="EMBL" id="VEL28579.1"/>
    </source>
</evidence>
<evidence type="ECO:0000313" key="3">
    <source>
        <dbReference type="Proteomes" id="UP000784294"/>
    </source>
</evidence>
<keyword evidence="1" id="KW-1133">Transmembrane helix</keyword>
<keyword evidence="1" id="KW-0472">Membrane</keyword>
<sequence length="159" mass="17065">MLIYAKLQQHAQTSASSASSSLNDSPRALSLTGLSDVASAHGGGGGGAAANGSLTTSGVGSGPYSAVCEYRLMARFTRNQSLPPFPPCHNASYGPNEVSTGRFQLNPANLWGHPKMVTRLSACPYVYMYVCMYLCMYVCLSKRCIHFIPSKLMYSPHFV</sequence>
<dbReference type="EMBL" id="CAAALY010096121">
    <property type="protein sequence ID" value="VEL28579.1"/>
    <property type="molecule type" value="Genomic_DNA"/>
</dbReference>
<feature type="transmembrane region" description="Helical" evidence="1">
    <location>
        <begin position="125"/>
        <end position="145"/>
    </location>
</feature>
<reference evidence="2" key="1">
    <citation type="submission" date="2018-11" db="EMBL/GenBank/DDBJ databases">
        <authorList>
            <consortium name="Pathogen Informatics"/>
        </authorList>
    </citation>
    <scope>NUCLEOTIDE SEQUENCE</scope>
</reference>
<dbReference type="AlphaFoldDB" id="A0A3S5C156"/>